<sequence length="159" mass="16773">MESAEELVIDTVVTKLLALIDKGPRGHLSADQLALLKSHLLISHELSSALRDMPAVCGGVAFSLNKKRDEGPERLQVGSLVGMSIVAPDAVRRGGPGASTVISDVGRGASFISSRSARKLSIPGGAPEDVSCTDITMQDALTDQKLMTWQATLHVCIIE</sequence>
<gene>
    <name evidence="1" type="ORF">PILCRDRAFT_92894</name>
</gene>
<evidence type="ECO:0000313" key="1">
    <source>
        <dbReference type="EMBL" id="KIM73748.1"/>
    </source>
</evidence>
<name>A0A0C3AIU0_PILCF</name>
<evidence type="ECO:0000313" key="2">
    <source>
        <dbReference type="Proteomes" id="UP000054166"/>
    </source>
</evidence>
<dbReference type="EMBL" id="KN833074">
    <property type="protein sequence ID" value="KIM73748.1"/>
    <property type="molecule type" value="Genomic_DNA"/>
</dbReference>
<accession>A0A0C3AIU0</accession>
<reference evidence="2" key="2">
    <citation type="submission" date="2015-01" db="EMBL/GenBank/DDBJ databases">
        <title>Evolutionary Origins and Diversification of the Mycorrhizal Mutualists.</title>
        <authorList>
            <consortium name="DOE Joint Genome Institute"/>
            <consortium name="Mycorrhizal Genomics Consortium"/>
            <person name="Kohler A."/>
            <person name="Kuo A."/>
            <person name="Nagy L.G."/>
            <person name="Floudas D."/>
            <person name="Copeland A."/>
            <person name="Barry K.W."/>
            <person name="Cichocki N."/>
            <person name="Veneault-Fourrey C."/>
            <person name="LaButti K."/>
            <person name="Lindquist E.A."/>
            <person name="Lipzen A."/>
            <person name="Lundell T."/>
            <person name="Morin E."/>
            <person name="Murat C."/>
            <person name="Riley R."/>
            <person name="Ohm R."/>
            <person name="Sun H."/>
            <person name="Tunlid A."/>
            <person name="Henrissat B."/>
            <person name="Grigoriev I.V."/>
            <person name="Hibbett D.S."/>
            <person name="Martin F."/>
        </authorList>
    </citation>
    <scope>NUCLEOTIDE SEQUENCE [LARGE SCALE GENOMIC DNA]</scope>
    <source>
        <strain evidence="2">F 1598</strain>
    </source>
</reference>
<dbReference type="InParanoid" id="A0A0C3AIU0"/>
<reference evidence="1 2" key="1">
    <citation type="submission" date="2014-04" db="EMBL/GenBank/DDBJ databases">
        <authorList>
            <consortium name="DOE Joint Genome Institute"/>
            <person name="Kuo A."/>
            <person name="Tarkka M."/>
            <person name="Buscot F."/>
            <person name="Kohler A."/>
            <person name="Nagy L.G."/>
            <person name="Floudas D."/>
            <person name="Copeland A."/>
            <person name="Barry K.W."/>
            <person name="Cichocki N."/>
            <person name="Veneault-Fourrey C."/>
            <person name="LaButti K."/>
            <person name="Lindquist E.A."/>
            <person name="Lipzen A."/>
            <person name="Lundell T."/>
            <person name="Morin E."/>
            <person name="Murat C."/>
            <person name="Sun H."/>
            <person name="Tunlid A."/>
            <person name="Henrissat B."/>
            <person name="Grigoriev I.V."/>
            <person name="Hibbett D.S."/>
            <person name="Martin F."/>
            <person name="Nordberg H.P."/>
            <person name="Cantor M.N."/>
            <person name="Hua S.X."/>
        </authorList>
    </citation>
    <scope>NUCLEOTIDE SEQUENCE [LARGE SCALE GENOMIC DNA]</scope>
    <source>
        <strain evidence="1 2">F 1598</strain>
    </source>
</reference>
<dbReference type="HOGENOM" id="CLU_1661472_0_0_1"/>
<protein>
    <submittedName>
        <fullName evidence="1">Uncharacterized protein</fullName>
    </submittedName>
</protein>
<organism evidence="1 2">
    <name type="scientific">Piloderma croceum (strain F 1598)</name>
    <dbReference type="NCBI Taxonomy" id="765440"/>
    <lineage>
        <taxon>Eukaryota</taxon>
        <taxon>Fungi</taxon>
        <taxon>Dikarya</taxon>
        <taxon>Basidiomycota</taxon>
        <taxon>Agaricomycotina</taxon>
        <taxon>Agaricomycetes</taxon>
        <taxon>Agaricomycetidae</taxon>
        <taxon>Atheliales</taxon>
        <taxon>Atheliaceae</taxon>
        <taxon>Piloderma</taxon>
    </lineage>
</organism>
<dbReference type="Proteomes" id="UP000054166">
    <property type="component" value="Unassembled WGS sequence"/>
</dbReference>
<dbReference type="AlphaFoldDB" id="A0A0C3AIU0"/>
<proteinExistence type="predicted"/>
<keyword evidence="2" id="KW-1185">Reference proteome</keyword>